<proteinExistence type="predicted"/>
<gene>
    <name evidence="1" type="ORF">DERYTH_LOCUS12051</name>
</gene>
<keyword evidence="2" id="KW-1185">Reference proteome</keyword>
<name>A0A9N9HKP7_9GLOM</name>
<dbReference type="AlphaFoldDB" id="A0A9N9HKP7"/>
<organism evidence="1 2">
    <name type="scientific">Dentiscutata erythropus</name>
    <dbReference type="NCBI Taxonomy" id="1348616"/>
    <lineage>
        <taxon>Eukaryota</taxon>
        <taxon>Fungi</taxon>
        <taxon>Fungi incertae sedis</taxon>
        <taxon>Mucoromycota</taxon>
        <taxon>Glomeromycotina</taxon>
        <taxon>Glomeromycetes</taxon>
        <taxon>Diversisporales</taxon>
        <taxon>Gigasporaceae</taxon>
        <taxon>Dentiscutata</taxon>
    </lineage>
</organism>
<sequence>KSVVQTKKASGLTFSHLFKDVLKILQIDYTSFKISENEAEASPKKHRRKSYMFPKWLLDLKSLAIKISKFKINKLPSWAIYKDTIHISSNASDSSSSANLGVLPN</sequence>
<feature type="non-terminal residue" evidence="1">
    <location>
        <position position="105"/>
    </location>
</feature>
<evidence type="ECO:0000313" key="2">
    <source>
        <dbReference type="Proteomes" id="UP000789405"/>
    </source>
</evidence>
<comment type="caution">
    <text evidence="1">The sequence shown here is derived from an EMBL/GenBank/DDBJ whole genome shotgun (WGS) entry which is preliminary data.</text>
</comment>
<evidence type="ECO:0000313" key="1">
    <source>
        <dbReference type="EMBL" id="CAG8685089.1"/>
    </source>
</evidence>
<protein>
    <submittedName>
        <fullName evidence="1">14819_t:CDS:1</fullName>
    </submittedName>
</protein>
<dbReference type="Proteomes" id="UP000789405">
    <property type="component" value="Unassembled WGS sequence"/>
</dbReference>
<accession>A0A9N9HKP7</accession>
<reference evidence="1" key="1">
    <citation type="submission" date="2021-06" db="EMBL/GenBank/DDBJ databases">
        <authorList>
            <person name="Kallberg Y."/>
            <person name="Tangrot J."/>
            <person name="Rosling A."/>
        </authorList>
    </citation>
    <scope>NUCLEOTIDE SEQUENCE</scope>
    <source>
        <strain evidence="1">MA453B</strain>
    </source>
</reference>
<dbReference type="EMBL" id="CAJVPY010007746">
    <property type="protein sequence ID" value="CAG8685089.1"/>
    <property type="molecule type" value="Genomic_DNA"/>
</dbReference>